<keyword evidence="2" id="KW-1185">Reference proteome</keyword>
<evidence type="ECO:0000313" key="1">
    <source>
        <dbReference type="EMBL" id="KAK3691400.1"/>
    </source>
</evidence>
<sequence>MVMTPHPSSGVVIDSAIAPDTGFGACQADDDTNSLADSEILSFSIDSSQFCFYLPDDPDKSLSSILSQSFDSNYSAMTGR</sequence>
<comment type="caution">
    <text evidence="1">The sequence shown here is derived from an EMBL/GenBank/DDBJ whole genome shotgun (WGS) entry which is preliminary data.</text>
</comment>
<proteinExistence type="predicted"/>
<protein>
    <submittedName>
        <fullName evidence="1">Uncharacterized protein</fullName>
    </submittedName>
</protein>
<accession>A0AAE0XE47</accession>
<evidence type="ECO:0000313" key="2">
    <source>
        <dbReference type="Proteomes" id="UP001283361"/>
    </source>
</evidence>
<dbReference type="EMBL" id="JAWDGP010008094">
    <property type="protein sequence ID" value="KAK3691400.1"/>
    <property type="molecule type" value="Genomic_DNA"/>
</dbReference>
<dbReference type="AlphaFoldDB" id="A0AAE0XE47"/>
<gene>
    <name evidence="1" type="ORF">RRG08_036203</name>
</gene>
<reference evidence="1" key="1">
    <citation type="journal article" date="2023" name="G3 (Bethesda)">
        <title>A reference genome for the long-term kleptoplast-retaining sea slug Elysia crispata morphotype clarki.</title>
        <authorList>
            <person name="Eastman K.E."/>
            <person name="Pendleton A.L."/>
            <person name="Shaikh M.A."/>
            <person name="Suttiyut T."/>
            <person name="Ogas R."/>
            <person name="Tomko P."/>
            <person name="Gavelis G."/>
            <person name="Widhalm J.R."/>
            <person name="Wisecaver J.H."/>
        </authorList>
    </citation>
    <scope>NUCLEOTIDE SEQUENCE</scope>
    <source>
        <strain evidence="1">ECLA1</strain>
    </source>
</reference>
<dbReference type="Proteomes" id="UP001283361">
    <property type="component" value="Unassembled WGS sequence"/>
</dbReference>
<name>A0AAE0XE47_9GAST</name>
<organism evidence="1 2">
    <name type="scientific">Elysia crispata</name>
    <name type="common">lettuce slug</name>
    <dbReference type="NCBI Taxonomy" id="231223"/>
    <lineage>
        <taxon>Eukaryota</taxon>
        <taxon>Metazoa</taxon>
        <taxon>Spiralia</taxon>
        <taxon>Lophotrochozoa</taxon>
        <taxon>Mollusca</taxon>
        <taxon>Gastropoda</taxon>
        <taxon>Heterobranchia</taxon>
        <taxon>Euthyneura</taxon>
        <taxon>Panpulmonata</taxon>
        <taxon>Sacoglossa</taxon>
        <taxon>Placobranchoidea</taxon>
        <taxon>Plakobranchidae</taxon>
        <taxon>Elysia</taxon>
    </lineage>
</organism>